<dbReference type="InterPro" id="IPR004869">
    <property type="entry name" value="MMPL_dom"/>
</dbReference>
<sequence length="702" mass="73611">MFAWWGRAVVRLRWLVLAVAAAVVVIGATWGGGVFNDLISGGFDDPGSPSSRAHREITAQLGRQDVDILALYSSESLTYDQPAFRDAVTAVATELSGRPEVTSVVGAYTPGVPPRFASADGHATYLAIQLRDGDENSKLADLAALRPELTAAGLETEVGGLMPFLDDANTQISDDITKAELISLPILLVLLVFIFRGLVAAATPLFVGILAVLGAFIAVRLIAQVTDVSVFAVNIITMLGLGMAIDYALFVVSRFREELAAGRTPAEAVAHTLATAGRTVLVSGLTVALALASLLIFPMDFLKSMAWGGMAAVLVAMLAALTALPALLAVLGPKVNALRVPLPKIFSPKAAGEGGWARIARSVMRRPVVYAVAVAAFLVLMATPFLGAKFGGFDERVLPAGTESRTVTERIAAEFPGGSAAPISVLVVGSGAEDMLARVKAVEGVTDAAITAQRGQATLISASYPGEPADESARDIVDRIRELPAPAGAEVLVGGRTAADQDQLESLGSRLPWMLGMVAVSTFLLLFLAFGSVVLPLKAIAMNVISIGASFGVVVWIFQDGHLSEWLGFTVTGFLEPGNMVLMLAVLFGLATDYEVFLLSRVREEWDATGDNTQAVASGLQRTGGIITAAAMLLIVVLGGFATGGATTIKVLGIGMVVAVAIDAALVRAVLVPATMRLLGRWNWWAPGPLRLVYRRYGLKEA</sequence>
<evidence type="ECO:0000256" key="3">
    <source>
        <dbReference type="ARBA" id="ARBA00022475"/>
    </source>
</evidence>
<evidence type="ECO:0000256" key="7">
    <source>
        <dbReference type="SAM" id="Phobius"/>
    </source>
</evidence>
<protein>
    <submittedName>
        <fullName evidence="9">Membrane protein</fullName>
    </submittedName>
</protein>
<dbReference type="RefSeq" id="WP_203756097.1">
    <property type="nucleotide sequence ID" value="NZ_BONF01000052.1"/>
</dbReference>
<evidence type="ECO:0000313" key="10">
    <source>
        <dbReference type="Proteomes" id="UP000601223"/>
    </source>
</evidence>
<dbReference type="InterPro" id="IPR000731">
    <property type="entry name" value="SSD"/>
</dbReference>
<feature type="transmembrane region" description="Helical" evidence="7">
    <location>
        <begin position="309"/>
        <end position="331"/>
    </location>
</feature>
<gene>
    <name evidence="9" type="ORF">Cba03nite_70950</name>
</gene>
<keyword evidence="6 7" id="KW-0472">Membrane</keyword>
<evidence type="ECO:0000256" key="6">
    <source>
        <dbReference type="ARBA" id="ARBA00023136"/>
    </source>
</evidence>
<comment type="subcellular location">
    <subcellularLocation>
        <location evidence="1">Cell membrane</location>
        <topology evidence="1">Multi-pass membrane protein</topology>
    </subcellularLocation>
</comment>
<feature type="transmembrane region" description="Helical" evidence="7">
    <location>
        <begin position="368"/>
        <end position="388"/>
    </location>
</feature>
<feature type="transmembrane region" description="Helical" evidence="7">
    <location>
        <begin position="579"/>
        <end position="602"/>
    </location>
</feature>
<comment type="caution">
    <text evidence="9">The sequence shown here is derived from an EMBL/GenBank/DDBJ whole genome shotgun (WGS) entry which is preliminary data.</text>
</comment>
<feature type="transmembrane region" description="Helical" evidence="7">
    <location>
        <begin position="273"/>
        <end position="297"/>
    </location>
</feature>
<accession>A0A8J3JJ81</accession>
<dbReference type="AlphaFoldDB" id="A0A8J3JJ81"/>
<keyword evidence="5 7" id="KW-1133">Transmembrane helix</keyword>
<name>A0A8J3JJ81_9ACTN</name>
<dbReference type="Proteomes" id="UP000601223">
    <property type="component" value="Unassembled WGS sequence"/>
</dbReference>
<evidence type="ECO:0000256" key="5">
    <source>
        <dbReference type="ARBA" id="ARBA00022989"/>
    </source>
</evidence>
<dbReference type="Pfam" id="PF03176">
    <property type="entry name" value="MMPL"/>
    <property type="match status" value="2"/>
</dbReference>
<reference evidence="9 10" key="1">
    <citation type="submission" date="2021-01" db="EMBL/GenBank/DDBJ databases">
        <title>Whole genome shotgun sequence of Catellatospora bangladeshensis NBRC 107357.</title>
        <authorList>
            <person name="Komaki H."/>
            <person name="Tamura T."/>
        </authorList>
    </citation>
    <scope>NUCLEOTIDE SEQUENCE [LARGE SCALE GENOMIC DNA]</scope>
    <source>
        <strain evidence="9 10">NBRC 107357</strain>
    </source>
</reference>
<dbReference type="Gene3D" id="1.20.1640.10">
    <property type="entry name" value="Multidrug efflux transporter AcrB transmembrane domain"/>
    <property type="match status" value="2"/>
</dbReference>
<comment type="similarity">
    <text evidence="2">Belongs to the resistance-nodulation-cell division (RND) (TC 2.A.6) family. MmpL subfamily.</text>
</comment>
<feature type="transmembrane region" description="Helical" evidence="7">
    <location>
        <begin position="205"/>
        <end position="223"/>
    </location>
</feature>
<dbReference type="PANTHER" id="PTHR33406:SF11">
    <property type="entry name" value="MEMBRANE PROTEIN SCO6666-RELATED"/>
    <property type="match status" value="1"/>
</dbReference>
<feature type="transmembrane region" description="Helical" evidence="7">
    <location>
        <begin position="513"/>
        <end position="533"/>
    </location>
</feature>
<dbReference type="InterPro" id="IPR050545">
    <property type="entry name" value="Mycobact_MmpL"/>
</dbReference>
<dbReference type="SUPFAM" id="SSF82866">
    <property type="entry name" value="Multidrug efflux transporter AcrB transmembrane domain"/>
    <property type="match status" value="2"/>
</dbReference>
<feature type="transmembrane region" description="Helical" evidence="7">
    <location>
        <begin position="623"/>
        <end position="643"/>
    </location>
</feature>
<dbReference type="EMBL" id="BONF01000052">
    <property type="protein sequence ID" value="GIF85746.1"/>
    <property type="molecule type" value="Genomic_DNA"/>
</dbReference>
<feature type="transmembrane region" description="Helical" evidence="7">
    <location>
        <begin position="649"/>
        <end position="671"/>
    </location>
</feature>
<evidence type="ECO:0000259" key="8">
    <source>
        <dbReference type="PROSITE" id="PS50156"/>
    </source>
</evidence>
<feature type="transmembrane region" description="Helical" evidence="7">
    <location>
        <begin position="229"/>
        <end position="252"/>
    </location>
</feature>
<keyword evidence="10" id="KW-1185">Reference proteome</keyword>
<evidence type="ECO:0000256" key="1">
    <source>
        <dbReference type="ARBA" id="ARBA00004651"/>
    </source>
</evidence>
<keyword evidence="3" id="KW-1003">Cell membrane</keyword>
<dbReference type="PANTHER" id="PTHR33406">
    <property type="entry name" value="MEMBRANE PROTEIN MJ1562-RELATED"/>
    <property type="match status" value="1"/>
</dbReference>
<evidence type="ECO:0000256" key="4">
    <source>
        <dbReference type="ARBA" id="ARBA00022692"/>
    </source>
</evidence>
<feature type="transmembrane region" description="Helical" evidence="7">
    <location>
        <begin position="540"/>
        <end position="559"/>
    </location>
</feature>
<feature type="transmembrane region" description="Helical" evidence="7">
    <location>
        <begin position="181"/>
        <end position="198"/>
    </location>
</feature>
<keyword evidence="4 7" id="KW-0812">Transmembrane</keyword>
<organism evidence="9 10">
    <name type="scientific">Catellatospora bangladeshensis</name>
    <dbReference type="NCBI Taxonomy" id="310355"/>
    <lineage>
        <taxon>Bacteria</taxon>
        <taxon>Bacillati</taxon>
        <taxon>Actinomycetota</taxon>
        <taxon>Actinomycetes</taxon>
        <taxon>Micromonosporales</taxon>
        <taxon>Micromonosporaceae</taxon>
        <taxon>Catellatospora</taxon>
    </lineage>
</organism>
<proteinExistence type="inferred from homology"/>
<dbReference type="PROSITE" id="PS50156">
    <property type="entry name" value="SSD"/>
    <property type="match status" value="1"/>
</dbReference>
<evidence type="ECO:0000256" key="2">
    <source>
        <dbReference type="ARBA" id="ARBA00010157"/>
    </source>
</evidence>
<feature type="domain" description="SSD" evidence="8">
    <location>
        <begin position="207"/>
        <end position="330"/>
    </location>
</feature>
<dbReference type="GO" id="GO:0005886">
    <property type="term" value="C:plasma membrane"/>
    <property type="evidence" value="ECO:0007669"/>
    <property type="project" value="UniProtKB-SubCell"/>
</dbReference>
<evidence type="ECO:0000313" key="9">
    <source>
        <dbReference type="EMBL" id="GIF85746.1"/>
    </source>
</evidence>